<protein>
    <submittedName>
        <fullName evidence="2">Uncharacterized protein</fullName>
    </submittedName>
</protein>
<feature type="region of interest" description="Disordered" evidence="1">
    <location>
        <begin position="829"/>
        <end position="865"/>
    </location>
</feature>
<feature type="region of interest" description="Disordered" evidence="1">
    <location>
        <begin position="170"/>
        <end position="189"/>
    </location>
</feature>
<evidence type="ECO:0000313" key="2">
    <source>
        <dbReference type="EMBL" id="PFH48049.1"/>
    </source>
</evidence>
<feature type="compositionally biased region" description="Low complexity" evidence="1">
    <location>
        <begin position="267"/>
        <end position="278"/>
    </location>
</feature>
<reference evidence="2 3" key="1">
    <citation type="submission" date="2014-02" db="EMBL/GenBank/DDBJ databases">
        <title>Transposable element dynamics among asymbiotic and ectomycorrhizal Amanita fungi.</title>
        <authorList>
            <consortium name="DOE Joint Genome Institute"/>
            <person name="Hess J."/>
            <person name="Skrede I."/>
            <person name="Wolfe B."/>
            <person name="LaButti K."/>
            <person name="Ohm R.A."/>
            <person name="Grigoriev I.V."/>
            <person name="Pringle A."/>
        </authorList>
    </citation>
    <scope>NUCLEOTIDE SEQUENCE [LARGE SCALE GENOMIC DNA]</scope>
    <source>
        <strain evidence="2 3">SKay4041</strain>
    </source>
</reference>
<feature type="region of interest" description="Disordered" evidence="1">
    <location>
        <begin position="253"/>
        <end position="308"/>
    </location>
</feature>
<dbReference type="EMBL" id="KZ302079">
    <property type="protein sequence ID" value="PFH48049.1"/>
    <property type="molecule type" value="Genomic_DNA"/>
</dbReference>
<dbReference type="Proteomes" id="UP000242287">
    <property type="component" value="Unassembled WGS sequence"/>
</dbReference>
<gene>
    <name evidence="2" type="ORF">AMATHDRAFT_6174</name>
</gene>
<feature type="compositionally biased region" description="Basic and acidic residues" evidence="1">
    <location>
        <begin position="692"/>
        <end position="711"/>
    </location>
</feature>
<organism evidence="2 3">
    <name type="scientific">Amanita thiersii Skay4041</name>
    <dbReference type="NCBI Taxonomy" id="703135"/>
    <lineage>
        <taxon>Eukaryota</taxon>
        <taxon>Fungi</taxon>
        <taxon>Dikarya</taxon>
        <taxon>Basidiomycota</taxon>
        <taxon>Agaricomycotina</taxon>
        <taxon>Agaricomycetes</taxon>
        <taxon>Agaricomycetidae</taxon>
        <taxon>Agaricales</taxon>
        <taxon>Pluteineae</taxon>
        <taxon>Amanitaceae</taxon>
        <taxon>Amanita</taxon>
    </lineage>
</organism>
<sequence length="897" mass="100095">MAPGDFLKPANFFIRRSQITGEAIGSPASSPKEWRRTVQFRPWTNVIHDSESPSRRGASSDARAAAQNNSKPYSRMGILARKKALRVRDLISAVVEGDDYIPTSIQLPGLLSKNKLSRYVADNIVKKSDRVRKSKDRAKSSIRGSAMNWMEIKQVEEKAAKQIAREEGTELPADIASEQSVPMTKKEVLDVKESYGDKWTSGDTDVEDETNDDNKKCDDKCGLPDYESDGEQDPLNKFLADLDKRLSLYEQDELGKGKEEENAIEQPTNPITTPSSPSAVRPSLNPLRPQSAPALPPQPQPQTQTQTQYPAMETAIDNIKHWNPLDATKYVPSSQDMKQGGPVVPPKPHVSMFASDAQLSSICVDQDVDIRAATSVAQEPCQPSDMIVEDTNFYPPETPMVLDPVPELTFHPTAFYDADVRMSPEPMPQHATAFTSALSAPVGPPVGFLFQEPSYISPLNVYQQNQHTYIPLDNVFQQPTLYASLSTISLLPHEFCLPSSLETAVAPGAFQSIPQIRPIPPPLTHLTQPTGMAGWNETVHIPPPQVIPPPSAKKSSLLFGPEGVDFWVRRRDPPIVEETQPQRPQESQEVKKHEAEKTDEENAAKEVKTEGREIAKEEDKQADTANKGEQRHKQLNASGATCIQSMPKCCHFDPNPHTSWSSLTVPVKKAPKRKMGYSLRDLESDEEDEVEDNSKDEVKEKVKRQSKETTMKQKKAKVKKAEANEKGRNLGPPKKKRRFVGELNVAARKPEMEGYLFKSTIEEPETWDDPIPVLCSKQSPHSRSKPCSLRVLLLKKRFETAKLHCTEGNPYYVVPSRSTTYSSPVMATKQEPQACGDEPSGEESDPVFPGSYDSTTSYEATRKSHELSQSPSIMDFFYSIKSLWKHPYEECHKESLS</sequence>
<accession>A0A2A9NBP3</accession>
<evidence type="ECO:0000313" key="3">
    <source>
        <dbReference type="Proteomes" id="UP000242287"/>
    </source>
</evidence>
<name>A0A2A9NBP3_9AGAR</name>
<feature type="compositionally biased region" description="Low complexity" evidence="1">
    <location>
        <begin position="55"/>
        <end position="66"/>
    </location>
</feature>
<proteinExistence type="predicted"/>
<evidence type="ECO:0000256" key="1">
    <source>
        <dbReference type="SAM" id="MobiDB-lite"/>
    </source>
</evidence>
<dbReference type="AlphaFoldDB" id="A0A2A9NBP3"/>
<keyword evidence="3" id="KW-1185">Reference proteome</keyword>
<feature type="compositionally biased region" description="Basic and acidic residues" evidence="1">
    <location>
        <begin position="719"/>
        <end position="728"/>
    </location>
</feature>
<feature type="region of interest" description="Disordered" evidence="1">
    <location>
        <begin position="647"/>
        <end position="737"/>
    </location>
</feature>
<feature type="compositionally biased region" description="Basic and acidic residues" evidence="1">
    <location>
        <begin position="212"/>
        <end position="222"/>
    </location>
</feature>
<feature type="region of interest" description="Disordered" evidence="1">
    <location>
        <begin position="575"/>
        <end position="633"/>
    </location>
</feature>
<feature type="region of interest" description="Disordered" evidence="1">
    <location>
        <begin position="196"/>
        <end position="235"/>
    </location>
</feature>
<feature type="compositionally biased region" description="Basic and acidic residues" evidence="1">
    <location>
        <begin position="586"/>
        <end position="632"/>
    </location>
</feature>
<feature type="region of interest" description="Disordered" evidence="1">
    <location>
        <begin position="45"/>
        <end position="69"/>
    </location>
</feature>